<gene>
    <name evidence="2" type="ORF">TSPGSL018_17739</name>
</gene>
<protein>
    <submittedName>
        <fullName evidence="2">Uncharacterized protein</fullName>
    </submittedName>
</protein>
<dbReference type="EMBL" id="GBEZ01022112">
    <property type="protein sequence ID" value="JAC64701.1"/>
    <property type="molecule type" value="Transcribed_RNA"/>
</dbReference>
<evidence type="ECO:0000313" key="2">
    <source>
        <dbReference type="EMBL" id="JAC64701.1"/>
    </source>
</evidence>
<feature type="non-terminal residue" evidence="2">
    <location>
        <position position="1"/>
    </location>
</feature>
<accession>A0A061R2F0</accession>
<organism evidence="2">
    <name type="scientific">Tetraselmis sp. GSL018</name>
    <dbReference type="NCBI Taxonomy" id="582737"/>
    <lineage>
        <taxon>Eukaryota</taxon>
        <taxon>Viridiplantae</taxon>
        <taxon>Chlorophyta</taxon>
        <taxon>core chlorophytes</taxon>
        <taxon>Chlorodendrophyceae</taxon>
        <taxon>Chlorodendrales</taxon>
        <taxon>Chlorodendraceae</taxon>
        <taxon>Tetraselmis</taxon>
    </lineage>
</organism>
<reference evidence="2" key="1">
    <citation type="submission" date="2014-05" db="EMBL/GenBank/DDBJ databases">
        <title>The transcriptome of the halophilic microalga Tetraselmis sp. GSL018 isolated from the Great Salt Lake, Utah.</title>
        <authorList>
            <person name="Jinkerson R.E."/>
            <person name="D'Adamo S."/>
            <person name="Posewitz M.C."/>
        </authorList>
    </citation>
    <scope>NUCLEOTIDE SEQUENCE</scope>
    <source>
        <strain evidence="2">GSL018</strain>
    </source>
</reference>
<keyword evidence="1" id="KW-0732">Signal</keyword>
<evidence type="ECO:0000256" key="1">
    <source>
        <dbReference type="SAM" id="SignalP"/>
    </source>
</evidence>
<proteinExistence type="predicted"/>
<feature type="chain" id="PRO_5001605363" evidence="1">
    <location>
        <begin position="26"/>
        <end position="196"/>
    </location>
</feature>
<sequence length="196" mass="21586">CTLPTSVAGTLFAVHFVAVLRVSATASVQENPNAQPFLRSEETLAGSPKEMVGVWRGHVNFQDSARPEYQDGETYGVVSPAGHQMWLIKTLGSQGIITVDDKMLEWEEAGQNSSAAAFKATYLQRVTTPKGKTEQLSVCQIETFDGDRWDFHGKFGSECAPSPEAADYRGYRVLMSTLFPEIAASTNHKEQRLEQL</sequence>
<feature type="signal peptide" evidence="1">
    <location>
        <begin position="1"/>
        <end position="25"/>
    </location>
</feature>
<name>A0A061R2F0_9CHLO</name>
<dbReference type="AlphaFoldDB" id="A0A061R2F0"/>